<proteinExistence type="predicted"/>
<evidence type="ECO:0000313" key="3">
    <source>
        <dbReference type="Proteomes" id="UP000092993"/>
    </source>
</evidence>
<evidence type="ECO:0000313" key="2">
    <source>
        <dbReference type="EMBL" id="OBZ65312.1"/>
    </source>
</evidence>
<organism evidence="2 3">
    <name type="scientific">Grifola frondosa</name>
    <name type="common">Maitake</name>
    <name type="synonym">Polyporus frondosus</name>
    <dbReference type="NCBI Taxonomy" id="5627"/>
    <lineage>
        <taxon>Eukaryota</taxon>
        <taxon>Fungi</taxon>
        <taxon>Dikarya</taxon>
        <taxon>Basidiomycota</taxon>
        <taxon>Agaricomycotina</taxon>
        <taxon>Agaricomycetes</taxon>
        <taxon>Polyporales</taxon>
        <taxon>Grifolaceae</taxon>
        <taxon>Grifola</taxon>
    </lineage>
</organism>
<feature type="compositionally biased region" description="Polar residues" evidence="1">
    <location>
        <begin position="41"/>
        <end position="56"/>
    </location>
</feature>
<reference evidence="2 3" key="1">
    <citation type="submission" date="2016-03" db="EMBL/GenBank/DDBJ databases">
        <title>Whole genome sequencing of Grifola frondosa 9006-11.</title>
        <authorList>
            <person name="Min B."/>
            <person name="Park H."/>
            <person name="Kim J.-G."/>
            <person name="Cho H."/>
            <person name="Oh Y.-L."/>
            <person name="Kong W.-S."/>
            <person name="Choi I.-G."/>
        </authorList>
    </citation>
    <scope>NUCLEOTIDE SEQUENCE [LARGE SCALE GENOMIC DNA]</scope>
    <source>
        <strain evidence="2 3">9006-11</strain>
    </source>
</reference>
<feature type="compositionally biased region" description="Basic and acidic residues" evidence="1">
    <location>
        <begin position="198"/>
        <end position="207"/>
    </location>
</feature>
<feature type="compositionally biased region" description="Pro residues" evidence="1">
    <location>
        <begin position="483"/>
        <end position="494"/>
    </location>
</feature>
<comment type="caution">
    <text evidence="2">The sequence shown here is derived from an EMBL/GenBank/DDBJ whole genome shotgun (WGS) entry which is preliminary data.</text>
</comment>
<gene>
    <name evidence="2" type="ORF">A0H81_14761</name>
</gene>
<dbReference type="OMA" id="PVYMMAG"/>
<dbReference type="AlphaFoldDB" id="A0A1C7LKP2"/>
<dbReference type="OrthoDB" id="3244156at2759"/>
<sequence length="521" mass="57608">MSDYNGYPNSHQSLHPESLFSLQGDSYPGSPGLRRAPRYSRASQPSWVSNNMQSPNFRPPSTPRPLMVSSPPPMIRGASDLYPQLPPPSQPDREREYEPEQGFEPEPEWEGEQEGEPEAEFMTVMPPDDEEAGYGYSDLLSPPAPKNKGRARNFVGGFVTGLRRLPKAMIRSHDKKLSKKGPLEPPYAGDSSTQLPRYEPEDPRRTISDPTSVHYVEAVQMPMEQRASAQLSYTEQARVSDPPLESPNDQNPVPHSPHDRHGTEATSSQHDEQGPYSPVHMDPLPTPDYAKMPQTPAVMRRDDSLSAHITRVTRFIQELYNLPWVSSRVTLDYHPTESSRARLVKEKPAGSWYTAPNHQTLDLLASGPGPESIRLRDEPGSPTQMRARSGVPSLNGAVSATRVPLHRTPASGTTGMFTSPGTSSHMGPQTMSYSYYFSPPQPLYVYQSPMTTPLSHQGSDTALNQPQMSQAVPVYMMAGPPPGLMPSPPPPIYPPIHNQHSRASPPPTIHMPEVTELSLSQ</sequence>
<feature type="region of interest" description="Disordered" evidence="1">
    <location>
        <begin position="1"/>
        <end position="151"/>
    </location>
</feature>
<feature type="compositionally biased region" description="Basic and acidic residues" evidence="1">
    <location>
        <begin position="256"/>
        <end position="273"/>
    </location>
</feature>
<feature type="compositionally biased region" description="Polar residues" evidence="1">
    <location>
        <begin position="227"/>
        <end position="237"/>
    </location>
</feature>
<dbReference type="Proteomes" id="UP000092993">
    <property type="component" value="Unassembled WGS sequence"/>
</dbReference>
<name>A0A1C7LKP2_GRIFR</name>
<feature type="region of interest" description="Disordered" evidence="1">
    <location>
        <begin position="483"/>
        <end position="521"/>
    </location>
</feature>
<dbReference type="STRING" id="5627.A0A1C7LKP2"/>
<dbReference type="EMBL" id="LUGG01000047">
    <property type="protein sequence ID" value="OBZ65312.1"/>
    <property type="molecule type" value="Genomic_DNA"/>
</dbReference>
<evidence type="ECO:0000256" key="1">
    <source>
        <dbReference type="SAM" id="MobiDB-lite"/>
    </source>
</evidence>
<feature type="region of interest" description="Disordered" evidence="1">
    <location>
        <begin position="163"/>
        <end position="293"/>
    </location>
</feature>
<feature type="compositionally biased region" description="Polar residues" evidence="1">
    <location>
        <begin position="7"/>
        <end position="24"/>
    </location>
</feature>
<protein>
    <submittedName>
        <fullName evidence="2">Uncharacterized protein</fullName>
    </submittedName>
</protein>
<keyword evidence="3" id="KW-1185">Reference proteome</keyword>
<feature type="compositionally biased region" description="Acidic residues" evidence="1">
    <location>
        <begin position="99"/>
        <end position="119"/>
    </location>
</feature>
<accession>A0A1C7LKP2</accession>